<proteinExistence type="predicted"/>
<name>A0A854QE82_CRYNE</name>
<comment type="caution">
    <text evidence="1">The sequence shown here is derived from an EMBL/GenBank/DDBJ whole genome shotgun (WGS) entry which is preliminary data.</text>
</comment>
<organism evidence="1 2">
    <name type="scientific">Cryptococcus neoformans Tu259-1</name>
    <dbReference type="NCBI Taxonomy" id="1230072"/>
    <lineage>
        <taxon>Eukaryota</taxon>
        <taxon>Fungi</taxon>
        <taxon>Dikarya</taxon>
        <taxon>Basidiomycota</taxon>
        <taxon>Agaricomycotina</taxon>
        <taxon>Tremellomycetes</taxon>
        <taxon>Tremellales</taxon>
        <taxon>Cryptococcaceae</taxon>
        <taxon>Cryptococcus</taxon>
        <taxon>Cryptococcus neoformans species complex</taxon>
    </lineage>
</organism>
<evidence type="ECO:0000313" key="1">
    <source>
        <dbReference type="EMBL" id="OXG14445.1"/>
    </source>
</evidence>
<dbReference type="EMBL" id="AMKT01000076">
    <property type="protein sequence ID" value="OXG14445.1"/>
    <property type="molecule type" value="Genomic_DNA"/>
</dbReference>
<reference evidence="1 2" key="1">
    <citation type="submission" date="2017-06" db="EMBL/GenBank/DDBJ databases">
        <title>Global population genomics of the pathogenic fungus Cryptococcus neoformans var. grubii.</title>
        <authorList>
            <person name="Cuomo C."/>
            <person name="Litvintseva A."/>
            <person name="Chen Y."/>
            <person name="Young S."/>
            <person name="Zeng Q."/>
            <person name="Chapman S."/>
            <person name="Gujja S."/>
            <person name="Saif S."/>
            <person name="Birren B."/>
        </authorList>
    </citation>
    <scope>NUCLEOTIDE SEQUENCE [LARGE SCALE GENOMIC DNA]</scope>
    <source>
        <strain evidence="1 2">Tu259-1</strain>
    </source>
</reference>
<gene>
    <name evidence="1" type="ORF">C361_05747</name>
</gene>
<dbReference type="AlphaFoldDB" id="A0A854QE82"/>
<protein>
    <submittedName>
        <fullName evidence="1">Uncharacterized protein</fullName>
    </submittedName>
</protein>
<evidence type="ECO:0000313" key="2">
    <source>
        <dbReference type="Proteomes" id="UP000199727"/>
    </source>
</evidence>
<sequence length="81" mass="8563">MVFMMNAADERPVSSHSSALAPSGFLRSVQSTQLNNALSVITAGGLQKGLIGILEELASFRTSCDGDVKGVEGRGQLVQRR</sequence>
<dbReference type="Proteomes" id="UP000199727">
    <property type="component" value="Unassembled WGS sequence"/>
</dbReference>
<accession>A0A854QE82</accession>